<protein>
    <submittedName>
        <fullName evidence="2">Uncharacterized protein</fullName>
    </submittedName>
</protein>
<comment type="caution">
    <text evidence="2">The sequence shown here is derived from an EMBL/GenBank/DDBJ whole genome shotgun (WGS) entry which is preliminary data.</text>
</comment>
<accession>A0A9Q3BV08</accession>
<evidence type="ECO:0000313" key="2">
    <source>
        <dbReference type="EMBL" id="MBW0471583.1"/>
    </source>
</evidence>
<name>A0A9Q3BV08_9BASI</name>
<gene>
    <name evidence="2" type="ORF">O181_011298</name>
</gene>
<organism evidence="2 3">
    <name type="scientific">Austropuccinia psidii MF-1</name>
    <dbReference type="NCBI Taxonomy" id="1389203"/>
    <lineage>
        <taxon>Eukaryota</taxon>
        <taxon>Fungi</taxon>
        <taxon>Dikarya</taxon>
        <taxon>Basidiomycota</taxon>
        <taxon>Pucciniomycotina</taxon>
        <taxon>Pucciniomycetes</taxon>
        <taxon>Pucciniales</taxon>
        <taxon>Sphaerophragmiaceae</taxon>
        <taxon>Austropuccinia</taxon>
    </lineage>
</organism>
<feature type="region of interest" description="Disordered" evidence="1">
    <location>
        <begin position="1"/>
        <end position="22"/>
    </location>
</feature>
<proteinExistence type="predicted"/>
<feature type="region of interest" description="Disordered" evidence="1">
    <location>
        <begin position="53"/>
        <end position="72"/>
    </location>
</feature>
<dbReference type="Proteomes" id="UP000765509">
    <property type="component" value="Unassembled WGS sequence"/>
</dbReference>
<evidence type="ECO:0000256" key="1">
    <source>
        <dbReference type="SAM" id="MobiDB-lite"/>
    </source>
</evidence>
<evidence type="ECO:0000313" key="3">
    <source>
        <dbReference type="Proteomes" id="UP000765509"/>
    </source>
</evidence>
<keyword evidence="3" id="KW-1185">Reference proteome</keyword>
<dbReference type="EMBL" id="AVOT02002806">
    <property type="protein sequence ID" value="MBW0471583.1"/>
    <property type="molecule type" value="Genomic_DNA"/>
</dbReference>
<reference evidence="2" key="1">
    <citation type="submission" date="2021-03" db="EMBL/GenBank/DDBJ databases">
        <title>Draft genome sequence of rust myrtle Austropuccinia psidii MF-1, a brazilian biotype.</title>
        <authorList>
            <person name="Quecine M.C."/>
            <person name="Pachon D.M.R."/>
            <person name="Bonatelli M.L."/>
            <person name="Correr F.H."/>
            <person name="Franceschini L.M."/>
            <person name="Leite T.F."/>
            <person name="Margarido G.R.A."/>
            <person name="Almeida C.A."/>
            <person name="Ferrarezi J.A."/>
            <person name="Labate C.A."/>
        </authorList>
    </citation>
    <scope>NUCLEOTIDE SEQUENCE</scope>
    <source>
        <strain evidence="2">MF-1</strain>
    </source>
</reference>
<dbReference type="AlphaFoldDB" id="A0A9Q3BV08"/>
<feature type="compositionally biased region" description="Polar residues" evidence="1">
    <location>
        <begin position="9"/>
        <end position="22"/>
    </location>
</feature>
<sequence length="98" mass="11316">MKRIKTENTKTQNLTEPKQQHLNTRLPGCLKHPGRLHHCDKKISEHKRLPSLKHHATLNQLPPSKRTLTPHPPLLSHLNFLTFLSTPYHPHSSSSDRC</sequence>